<dbReference type="EMBL" id="JAINUF010000002">
    <property type="protein sequence ID" value="KAJ8375274.1"/>
    <property type="molecule type" value="Genomic_DNA"/>
</dbReference>
<reference evidence="2" key="1">
    <citation type="journal article" date="2023" name="Science">
        <title>Genome structures resolve the early diversification of teleost fishes.</title>
        <authorList>
            <person name="Parey E."/>
            <person name="Louis A."/>
            <person name="Montfort J."/>
            <person name="Bouchez O."/>
            <person name="Roques C."/>
            <person name="Iampietro C."/>
            <person name="Lluch J."/>
            <person name="Castinel A."/>
            <person name="Donnadieu C."/>
            <person name="Desvignes T."/>
            <person name="Floi Bucao C."/>
            <person name="Jouanno E."/>
            <person name="Wen M."/>
            <person name="Mejri S."/>
            <person name="Dirks R."/>
            <person name="Jansen H."/>
            <person name="Henkel C."/>
            <person name="Chen W.J."/>
            <person name="Zahm M."/>
            <person name="Cabau C."/>
            <person name="Klopp C."/>
            <person name="Thompson A.W."/>
            <person name="Robinson-Rechavi M."/>
            <person name="Braasch I."/>
            <person name="Lecointre G."/>
            <person name="Bobe J."/>
            <person name="Postlethwait J.H."/>
            <person name="Berthelot C."/>
            <person name="Roest Crollius H."/>
            <person name="Guiguen Y."/>
        </authorList>
    </citation>
    <scope>NUCLEOTIDE SEQUENCE</scope>
    <source>
        <strain evidence="2">WJC10195</strain>
    </source>
</reference>
<protein>
    <submittedName>
        <fullName evidence="2">Uncharacterized protein</fullName>
    </submittedName>
</protein>
<dbReference type="AlphaFoldDB" id="A0A9Q1G4E0"/>
<sequence length="108" mass="11732">MLRPWRRACCIPKGISRYPRSPVWCLLSPDHHVEGVWEQQKGRDGAQAKPGANSEWLSALAAGSCAGSSSKKAHEREFSPTCGVFRQGRISKRPQTDGGSTRTGPGLT</sequence>
<gene>
    <name evidence="2" type="ORF">SKAU_G00058540</name>
</gene>
<organism evidence="2 3">
    <name type="scientific">Synaphobranchus kaupii</name>
    <name type="common">Kaup's arrowtooth eel</name>
    <dbReference type="NCBI Taxonomy" id="118154"/>
    <lineage>
        <taxon>Eukaryota</taxon>
        <taxon>Metazoa</taxon>
        <taxon>Chordata</taxon>
        <taxon>Craniata</taxon>
        <taxon>Vertebrata</taxon>
        <taxon>Euteleostomi</taxon>
        <taxon>Actinopterygii</taxon>
        <taxon>Neopterygii</taxon>
        <taxon>Teleostei</taxon>
        <taxon>Anguilliformes</taxon>
        <taxon>Synaphobranchidae</taxon>
        <taxon>Synaphobranchus</taxon>
    </lineage>
</organism>
<accession>A0A9Q1G4E0</accession>
<feature type="compositionally biased region" description="Polar residues" evidence="1">
    <location>
        <begin position="97"/>
        <end position="108"/>
    </location>
</feature>
<name>A0A9Q1G4E0_SYNKA</name>
<proteinExistence type="predicted"/>
<feature type="region of interest" description="Disordered" evidence="1">
    <location>
        <begin position="69"/>
        <end position="108"/>
    </location>
</feature>
<evidence type="ECO:0000256" key="1">
    <source>
        <dbReference type="SAM" id="MobiDB-lite"/>
    </source>
</evidence>
<evidence type="ECO:0000313" key="2">
    <source>
        <dbReference type="EMBL" id="KAJ8375274.1"/>
    </source>
</evidence>
<keyword evidence="3" id="KW-1185">Reference proteome</keyword>
<dbReference type="Proteomes" id="UP001152622">
    <property type="component" value="Chromosome 2"/>
</dbReference>
<comment type="caution">
    <text evidence="2">The sequence shown here is derived from an EMBL/GenBank/DDBJ whole genome shotgun (WGS) entry which is preliminary data.</text>
</comment>
<evidence type="ECO:0000313" key="3">
    <source>
        <dbReference type="Proteomes" id="UP001152622"/>
    </source>
</evidence>